<protein>
    <submittedName>
        <fullName evidence="2">Uncharacterized protein</fullName>
    </submittedName>
</protein>
<dbReference type="Proteomes" id="UP000499080">
    <property type="component" value="Unassembled WGS sequence"/>
</dbReference>
<proteinExistence type="predicted"/>
<organism evidence="2 3">
    <name type="scientific">Araneus ventricosus</name>
    <name type="common">Orbweaver spider</name>
    <name type="synonym">Epeira ventricosa</name>
    <dbReference type="NCBI Taxonomy" id="182803"/>
    <lineage>
        <taxon>Eukaryota</taxon>
        <taxon>Metazoa</taxon>
        <taxon>Ecdysozoa</taxon>
        <taxon>Arthropoda</taxon>
        <taxon>Chelicerata</taxon>
        <taxon>Arachnida</taxon>
        <taxon>Araneae</taxon>
        <taxon>Araneomorphae</taxon>
        <taxon>Entelegynae</taxon>
        <taxon>Araneoidea</taxon>
        <taxon>Araneidae</taxon>
        <taxon>Araneus</taxon>
    </lineage>
</organism>
<accession>A0A4Y2C4A8</accession>
<evidence type="ECO:0000256" key="1">
    <source>
        <dbReference type="SAM" id="MobiDB-lite"/>
    </source>
</evidence>
<gene>
    <name evidence="2" type="ORF">AVEN_140692_1</name>
</gene>
<evidence type="ECO:0000313" key="3">
    <source>
        <dbReference type="Proteomes" id="UP000499080"/>
    </source>
</evidence>
<name>A0A4Y2C4A8_ARAVE</name>
<evidence type="ECO:0000313" key="2">
    <source>
        <dbReference type="EMBL" id="GBL99232.1"/>
    </source>
</evidence>
<dbReference type="AlphaFoldDB" id="A0A4Y2C4A8"/>
<reference evidence="2 3" key="1">
    <citation type="journal article" date="2019" name="Sci. Rep.">
        <title>Orb-weaving spider Araneus ventricosus genome elucidates the spidroin gene catalogue.</title>
        <authorList>
            <person name="Kono N."/>
            <person name="Nakamura H."/>
            <person name="Ohtoshi R."/>
            <person name="Moran D.A.P."/>
            <person name="Shinohara A."/>
            <person name="Yoshida Y."/>
            <person name="Fujiwara M."/>
            <person name="Mori M."/>
            <person name="Tomita M."/>
            <person name="Arakawa K."/>
        </authorList>
    </citation>
    <scope>NUCLEOTIDE SEQUENCE [LARGE SCALE GENOMIC DNA]</scope>
</reference>
<dbReference type="EMBL" id="BGPR01000146">
    <property type="protein sequence ID" value="GBL99232.1"/>
    <property type="molecule type" value="Genomic_DNA"/>
</dbReference>
<comment type="caution">
    <text evidence="2">The sequence shown here is derived from an EMBL/GenBank/DDBJ whole genome shotgun (WGS) entry which is preliminary data.</text>
</comment>
<sequence length="104" mass="11826">MIIGKIAEEKWQIALATQNSTTVEELIDIATALDAFRNMQHEDRSRPSYGSPKFHSHNYSHSKELQKYNPATYDIRDAILVGDVGTTAMLRLCAIYRPLDQAHH</sequence>
<feature type="region of interest" description="Disordered" evidence="1">
    <location>
        <begin position="41"/>
        <end position="60"/>
    </location>
</feature>
<dbReference type="OrthoDB" id="6460795at2759"/>
<keyword evidence="3" id="KW-1185">Reference proteome</keyword>